<name>A0ABY1ZM02_9GAMM</name>
<evidence type="ECO:0000313" key="2">
    <source>
        <dbReference type="EMBL" id="TBW55178.1"/>
    </source>
</evidence>
<feature type="domain" description="Amidohydrolase 3" evidence="1">
    <location>
        <begin position="46"/>
        <end position="404"/>
    </location>
</feature>
<evidence type="ECO:0000313" key="3">
    <source>
        <dbReference type="Proteomes" id="UP000313645"/>
    </source>
</evidence>
<reference evidence="2 3" key="1">
    <citation type="submission" date="2019-02" db="EMBL/GenBank/DDBJ databases">
        <title>Marinobacter halodurans sp. nov., a marine bacterium isolated from sea tidal flat.</title>
        <authorList>
            <person name="Yoo Y."/>
            <person name="Lee D.W."/>
            <person name="Kim B.S."/>
            <person name="Kim J.-J."/>
        </authorList>
    </citation>
    <scope>NUCLEOTIDE SEQUENCE [LARGE SCALE GENOMIC DNA]</scope>
    <source>
        <strain evidence="2 3">YJ-S3-2</strain>
    </source>
</reference>
<comment type="caution">
    <text evidence="2">The sequence shown here is derived from an EMBL/GenBank/DDBJ whole genome shotgun (WGS) entry which is preliminary data.</text>
</comment>
<dbReference type="PANTHER" id="PTHR32027:SF0">
    <property type="entry name" value="CYTOSINE DEAMINASE"/>
    <property type="match status" value="1"/>
</dbReference>
<dbReference type="Gene3D" id="2.30.40.10">
    <property type="entry name" value="Urease, subunit C, domain 1"/>
    <property type="match status" value="1"/>
</dbReference>
<dbReference type="InterPro" id="IPR052349">
    <property type="entry name" value="Metallo-hydrolase_Enzymes"/>
</dbReference>
<proteinExistence type="predicted"/>
<dbReference type="SUPFAM" id="SSF51556">
    <property type="entry name" value="Metallo-dependent hydrolases"/>
    <property type="match status" value="1"/>
</dbReference>
<dbReference type="EMBL" id="SJDL01000017">
    <property type="protein sequence ID" value="TBW55178.1"/>
    <property type="molecule type" value="Genomic_DNA"/>
</dbReference>
<dbReference type="NCBIfam" id="NF005748">
    <property type="entry name" value="PRK07572.1"/>
    <property type="match status" value="1"/>
</dbReference>
<dbReference type="Proteomes" id="UP000313645">
    <property type="component" value="Unassembled WGS sequence"/>
</dbReference>
<evidence type="ECO:0000259" key="1">
    <source>
        <dbReference type="Pfam" id="PF07969"/>
    </source>
</evidence>
<dbReference type="InterPro" id="IPR011059">
    <property type="entry name" value="Metal-dep_hydrolase_composite"/>
</dbReference>
<gene>
    <name evidence="2" type="primary">codA</name>
    <name evidence="2" type="ORF">EZI54_12035</name>
</gene>
<dbReference type="RefSeq" id="WP_131482134.1">
    <property type="nucleotide sequence ID" value="NZ_SJDL01000017.1"/>
</dbReference>
<dbReference type="Gene3D" id="3.20.20.140">
    <property type="entry name" value="Metal-dependent hydrolases"/>
    <property type="match status" value="1"/>
</dbReference>
<sequence length="419" mass="46014">MTSQASAITHARLPGQTGLFRLPITGGRFGTPQALEPSAPVAEGELDAGGNLVTPPFVEPHIHLDAALTAGEPRWNRSGTLFEGIECWAERKPMLSSDDVIRRAEDTLRLFAAHGIQYVRTHVDVTDPSLVALEAMVDVRERVREFVDLQIVAFPQEGILSFPGGRDLMGRALEIGADVVGGIPHFEHTRDYGAESVRFLMDLAERHDRLVDVHCDEIDDPASRFLEVLAAEALARDYGSRVTASHTCAMHSYNDAYCSRLFRLLTRADLRLVALPTENLHLQGRFDGYPKRRGITRVPELLDAGLKVAMGQDSIRDPWYPMGNGNLLRTLDVGLHACHMLGMDRIETALELITDNGAAVLNLPEYGIKAGLPARCVVLNGATPYDVLRNQSPVLASIRDGRVLVEREPTPLTVSGWPT</sequence>
<accession>A0ABY1ZM02</accession>
<dbReference type="InterPro" id="IPR013108">
    <property type="entry name" value="Amidohydro_3"/>
</dbReference>
<dbReference type="CDD" id="cd01293">
    <property type="entry name" value="Bact_CD"/>
    <property type="match status" value="1"/>
</dbReference>
<keyword evidence="3" id="KW-1185">Reference proteome</keyword>
<dbReference type="PANTHER" id="PTHR32027">
    <property type="entry name" value="CYTOSINE DEAMINASE"/>
    <property type="match status" value="1"/>
</dbReference>
<protein>
    <submittedName>
        <fullName evidence="2">Cytosine deaminase</fullName>
    </submittedName>
</protein>
<dbReference type="Pfam" id="PF07969">
    <property type="entry name" value="Amidohydro_3"/>
    <property type="match status" value="1"/>
</dbReference>
<dbReference type="InterPro" id="IPR032466">
    <property type="entry name" value="Metal_Hydrolase"/>
</dbReference>
<dbReference type="NCBIfam" id="NF006685">
    <property type="entry name" value="PRK09230.1"/>
    <property type="match status" value="1"/>
</dbReference>
<organism evidence="2 3">
    <name type="scientific">Marinobacter halodurans</name>
    <dbReference type="NCBI Taxonomy" id="2528979"/>
    <lineage>
        <taxon>Bacteria</taxon>
        <taxon>Pseudomonadati</taxon>
        <taxon>Pseudomonadota</taxon>
        <taxon>Gammaproteobacteria</taxon>
        <taxon>Pseudomonadales</taxon>
        <taxon>Marinobacteraceae</taxon>
        <taxon>Marinobacter</taxon>
    </lineage>
</organism>